<dbReference type="KEGG" id="hazt:108667306"/>
<reference evidence="7" key="1">
    <citation type="submission" date="2025-08" db="UniProtKB">
        <authorList>
            <consortium name="RefSeq"/>
        </authorList>
    </citation>
    <scope>IDENTIFICATION</scope>
    <source>
        <tissue evidence="7">Whole organism</tissue>
    </source>
</reference>
<dbReference type="Proteomes" id="UP000694843">
    <property type="component" value="Unplaced"/>
</dbReference>
<dbReference type="AlphaFoldDB" id="A0A8B7N7J0"/>
<dbReference type="RefSeq" id="XP_018009811.1">
    <property type="nucleotide sequence ID" value="XM_018154322.2"/>
</dbReference>
<gene>
    <name evidence="7" type="primary">LOC108667306</name>
</gene>
<feature type="signal peptide" evidence="3">
    <location>
        <begin position="1"/>
        <end position="23"/>
    </location>
</feature>
<feature type="chain" id="PRO_5033981427" evidence="3">
    <location>
        <begin position="24"/>
        <end position="609"/>
    </location>
</feature>
<feature type="compositionally biased region" description="Polar residues" evidence="2">
    <location>
        <begin position="563"/>
        <end position="574"/>
    </location>
</feature>
<evidence type="ECO:0000259" key="5">
    <source>
        <dbReference type="PROSITE" id="PS50853"/>
    </source>
</evidence>
<dbReference type="SUPFAM" id="SSF48726">
    <property type="entry name" value="Immunoglobulin"/>
    <property type="match status" value="3"/>
</dbReference>
<dbReference type="CDD" id="cd00063">
    <property type="entry name" value="FN3"/>
    <property type="match status" value="1"/>
</dbReference>
<evidence type="ECO:0000313" key="7">
    <source>
        <dbReference type="RefSeq" id="XP_018009811.1"/>
    </source>
</evidence>
<evidence type="ECO:0000256" key="1">
    <source>
        <dbReference type="ARBA" id="ARBA00023319"/>
    </source>
</evidence>
<evidence type="ECO:0000313" key="6">
    <source>
        <dbReference type="Proteomes" id="UP000694843"/>
    </source>
</evidence>
<dbReference type="PROSITE" id="PS50853">
    <property type="entry name" value="FN3"/>
    <property type="match status" value="1"/>
</dbReference>
<dbReference type="SMART" id="SM00408">
    <property type="entry name" value="IGc2"/>
    <property type="match status" value="3"/>
</dbReference>
<proteinExistence type="predicted"/>
<evidence type="ECO:0000259" key="4">
    <source>
        <dbReference type="PROSITE" id="PS50835"/>
    </source>
</evidence>
<dbReference type="SUPFAM" id="SSF49265">
    <property type="entry name" value="Fibronectin type III"/>
    <property type="match status" value="1"/>
</dbReference>
<dbReference type="SMART" id="SM00060">
    <property type="entry name" value="FN3"/>
    <property type="match status" value="1"/>
</dbReference>
<dbReference type="InterPro" id="IPR036116">
    <property type="entry name" value="FN3_sf"/>
</dbReference>
<keyword evidence="6" id="KW-1185">Reference proteome</keyword>
<dbReference type="GO" id="GO:0048812">
    <property type="term" value="P:neuron projection morphogenesis"/>
    <property type="evidence" value="ECO:0007669"/>
    <property type="project" value="UniProtKB-ARBA"/>
</dbReference>
<evidence type="ECO:0000256" key="2">
    <source>
        <dbReference type="SAM" id="MobiDB-lite"/>
    </source>
</evidence>
<feature type="region of interest" description="Disordered" evidence="2">
    <location>
        <begin position="549"/>
        <end position="582"/>
    </location>
</feature>
<feature type="domain" description="Ig-like" evidence="4">
    <location>
        <begin position="254"/>
        <end position="391"/>
    </location>
</feature>
<feature type="domain" description="Ig-like" evidence="4">
    <location>
        <begin position="161"/>
        <end position="247"/>
    </location>
</feature>
<keyword evidence="3" id="KW-0732">Signal</keyword>
<organism evidence="6 7">
    <name type="scientific">Hyalella azteca</name>
    <name type="common">Amphipod</name>
    <dbReference type="NCBI Taxonomy" id="294128"/>
    <lineage>
        <taxon>Eukaryota</taxon>
        <taxon>Metazoa</taxon>
        <taxon>Ecdysozoa</taxon>
        <taxon>Arthropoda</taxon>
        <taxon>Crustacea</taxon>
        <taxon>Multicrustacea</taxon>
        <taxon>Malacostraca</taxon>
        <taxon>Eumalacostraca</taxon>
        <taxon>Peracarida</taxon>
        <taxon>Amphipoda</taxon>
        <taxon>Senticaudata</taxon>
        <taxon>Talitrida</taxon>
        <taxon>Talitroidea</taxon>
        <taxon>Hyalellidae</taxon>
        <taxon>Hyalella</taxon>
    </lineage>
</organism>
<dbReference type="InterPro" id="IPR013783">
    <property type="entry name" value="Ig-like_fold"/>
</dbReference>
<dbReference type="Gene3D" id="2.60.40.10">
    <property type="entry name" value="Immunoglobulins"/>
    <property type="match status" value="4"/>
</dbReference>
<accession>A0A8B7N7J0</accession>
<dbReference type="Pfam" id="PF13927">
    <property type="entry name" value="Ig_3"/>
    <property type="match status" value="2"/>
</dbReference>
<name>A0A8B7N7J0_HYAAZ</name>
<feature type="domain" description="Ig-like" evidence="4">
    <location>
        <begin position="25"/>
        <end position="120"/>
    </location>
</feature>
<dbReference type="InterPro" id="IPR003598">
    <property type="entry name" value="Ig_sub2"/>
</dbReference>
<dbReference type="OrthoDB" id="6159398at2759"/>
<keyword evidence="1" id="KW-0393">Immunoglobulin domain</keyword>
<evidence type="ECO:0000256" key="3">
    <source>
        <dbReference type="SAM" id="SignalP"/>
    </source>
</evidence>
<dbReference type="InterPro" id="IPR003599">
    <property type="entry name" value="Ig_sub"/>
</dbReference>
<sequence length="609" mass="67227">MIRKFFILFVVAMLSSMEALTQASPKIESLPQTLLVQEGDNVTLHCALEDLGDHAVAWHKEDHLISGMMRGALTKITDDPRLVPSVSELVLHRVVAADSGIYTCSVGQTMPQGYHDINASSTAQNYGEILQLSHNLTVIRTTKEYEATGRGNVHTDYSPFEGTSVELSCAVSGIPRPLVQWTKYAFSTSAEENCGCTDSNFKTSRLPPQPLGVRENLTFANVRRSDSGIYSCSAYNGIGQVETLNITMRVMFAPSVKVPVRKVYSGKDVSTVLCCDSDAHPPPSVTWYKMQTPENPYRSYDPEASEPIPSDGLDGFWTNDRHSSLTFSPENNPTWSPVSPTRLKKAGCQNRHTAFSRNTLSIPRFREADLGTYRCIASNPLGNDSAYISVTGEPWSLFVVSETHTNLTDSYTLAWQVNSYNEILRYEVSVEKTRQASEESSPARNYTVPAILTQMPVYHSQVKHLTGLSPGSLYRVNIRAYNSYGYVDLDSPFIFHTLGEDGSYASDHLSGSSTSDDNFFPTDYSDTEVNLESRPPELLKFTTERSSAEIEKRNNMVPHSRPLQGNVSLNETPSTAPPRQASPKELGALLTAIALSAFFSLSASRWCAG</sequence>
<dbReference type="PANTHER" id="PTHR10075">
    <property type="entry name" value="BASIGIN RELATED"/>
    <property type="match status" value="1"/>
</dbReference>
<protein>
    <submittedName>
        <fullName evidence="7">Hemicentin-2</fullName>
    </submittedName>
</protein>
<dbReference type="InterPro" id="IPR003961">
    <property type="entry name" value="FN3_dom"/>
</dbReference>
<dbReference type="GeneID" id="108667306"/>
<dbReference type="InterPro" id="IPR036179">
    <property type="entry name" value="Ig-like_dom_sf"/>
</dbReference>
<dbReference type="InterPro" id="IPR007110">
    <property type="entry name" value="Ig-like_dom"/>
</dbReference>
<dbReference type="SMART" id="SM00409">
    <property type="entry name" value="IG"/>
    <property type="match status" value="3"/>
</dbReference>
<dbReference type="PANTHER" id="PTHR10075:SF14">
    <property type="entry name" value="CELL ADHESION MOLECULE DSCAM2-RELATED"/>
    <property type="match status" value="1"/>
</dbReference>
<feature type="domain" description="Fibronectin type-III" evidence="5">
    <location>
        <begin position="393"/>
        <end position="500"/>
    </location>
</feature>
<dbReference type="PROSITE" id="PS50835">
    <property type="entry name" value="IG_LIKE"/>
    <property type="match status" value="3"/>
</dbReference>